<keyword evidence="6" id="KW-0067">ATP-binding</keyword>
<gene>
    <name evidence="14" type="ORF">MGAL_10B039395</name>
</gene>
<keyword evidence="11" id="KW-0206">Cytoskeleton</keyword>
<evidence type="ECO:0000256" key="7">
    <source>
        <dbReference type="ARBA" id="ARBA00023017"/>
    </source>
</evidence>
<organism evidence="14 15">
    <name type="scientific">Mytilus galloprovincialis</name>
    <name type="common">Mediterranean mussel</name>
    <dbReference type="NCBI Taxonomy" id="29158"/>
    <lineage>
        <taxon>Eukaryota</taxon>
        <taxon>Metazoa</taxon>
        <taxon>Spiralia</taxon>
        <taxon>Lophotrochozoa</taxon>
        <taxon>Mollusca</taxon>
        <taxon>Bivalvia</taxon>
        <taxon>Autobranchia</taxon>
        <taxon>Pteriomorphia</taxon>
        <taxon>Mytilida</taxon>
        <taxon>Mytiloidea</taxon>
        <taxon>Mytilidae</taxon>
        <taxon>Mytilinae</taxon>
        <taxon>Mytilus</taxon>
    </lineage>
</organism>
<dbReference type="GO" id="GO:0005874">
    <property type="term" value="C:microtubule"/>
    <property type="evidence" value="ECO:0007669"/>
    <property type="project" value="UniProtKB-KW"/>
</dbReference>
<dbReference type="Pfam" id="PF12780">
    <property type="entry name" value="AAA_8"/>
    <property type="match status" value="1"/>
</dbReference>
<keyword evidence="10" id="KW-0505">Motor protein</keyword>
<dbReference type="AlphaFoldDB" id="A0A8B6DM98"/>
<evidence type="ECO:0000256" key="12">
    <source>
        <dbReference type="ARBA" id="ARBA00023273"/>
    </source>
</evidence>
<evidence type="ECO:0000256" key="6">
    <source>
        <dbReference type="ARBA" id="ARBA00022840"/>
    </source>
</evidence>
<evidence type="ECO:0000256" key="5">
    <source>
        <dbReference type="ARBA" id="ARBA00022741"/>
    </source>
</evidence>
<evidence type="ECO:0000256" key="10">
    <source>
        <dbReference type="ARBA" id="ARBA00023175"/>
    </source>
</evidence>
<evidence type="ECO:0000313" key="14">
    <source>
        <dbReference type="EMBL" id="VDI22437.1"/>
    </source>
</evidence>
<dbReference type="InterPro" id="IPR026983">
    <property type="entry name" value="DHC"/>
</dbReference>
<dbReference type="GO" id="GO:0051959">
    <property type="term" value="F:dynein light intermediate chain binding"/>
    <property type="evidence" value="ECO:0007669"/>
    <property type="project" value="InterPro"/>
</dbReference>
<comment type="subcellular location">
    <subcellularLocation>
        <location evidence="1">Cytoplasm</location>
        <location evidence="1">Cytoskeleton</location>
        <location evidence="1">Cilium axoneme</location>
    </subcellularLocation>
</comment>
<keyword evidence="7" id="KW-0243">Dynein</keyword>
<dbReference type="OrthoDB" id="10266008at2759"/>
<keyword evidence="5" id="KW-0547">Nucleotide-binding</keyword>
<evidence type="ECO:0000256" key="3">
    <source>
        <dbReference type="ARBA" id="ARBA00022490"/>
    </source>
</evidence>
<evidence type="ECO:0000259" key="13">
    <source>
        <dbReference type="Pfam" id="PF12780"/>
    </source>
</evidence>
<dbReference type="GO" id="GO:0005930">
    <property type="term" value="C:axoneme"/>
    <property type="evidence" value="ECO:0007669"/>
    <property type="project" value="UniProtKB-SubCell"/>
</dbReference>
<dbReference type="Gene3D" id="1.20.920.20">
    <property type="match status" value="1"/>
</dbReference>
<evidence type="ECO:0000256" key="8">
    <source>
        <dbReference type="ARBA" id="ARBA00023054"/>
    </source>
</evidence>
<dbReference type="FunFam" id="3.40.50.300:FF:002141">
    <property type="entry name" value="Dynein heavy chain"/>
    <property type="match status" value="1"/>
</dbReference>
<dbReference type="GO" id="GO:0005524">
    <property type="term" value="F:ATP binding"/>
    <property type="evidence" value="ECO:0007669"/>
    <property type="project" value="UniProtKB-KW"/>
</dbReference>
<evidence type="ECO:0000256" key="1">
    <source>
        <dbReference type="ARBA" id="ARBA00004430"/>
    </source>
</evidence>
<reference evidence="14" key="1">
    <citation type="submission" date="2018-11" db="EMBL/GenBank/DDBJ databases">
        <authorList>
            <person name="Alioto T."/>
            <person name="Alioto T."/>
        </authorList>
    </citation>
    <scope>NUCLEOTIDE SEQUENCE</scope>
</reference>
<evidence type="ECO:0000256" key="4">
    <source>
        <dbReference type="ARBA" id="ARBA00022701"/>
    </source>
</evidence>
<dbReference type="GO" id="GO:0045505">
    <property type="term" value="F:dynein intermediate chain binding"/>
    <property type="evidence" value="ECO:0007669"/>
    <property type="project" value="InterPro"/>
</dbReference>
<evidence type="ECO:0000256" key="11">
    <source>
        <dbReference type="ARBA" id="ARBA00023212"/>
    </source>
</evidence>
<keyword evidence="9" id="KW-0969">Cilium</keyword>
<comment type="caution">
    <text evidence="14">The sequence shown here is derived from an EMBL/GenBank/DDBJ whole genome shotgun (WGS) entry which is preliminary data.</text>
</comment>
<feature type="domain" description="Dynein heavy chain AAA module D4" evidence="13">
    <location>
        <begin position="67"/>
        <end position="327"/>
    </location>
</feature>
<dbReference type="PANTHER" id="PTHR22878:SF63">
    <property type="entry name" value="DYNEIN AXONEMAL HEAVY CHAIN 10"/>
    <property type="match status" value="1"/>
</dbReference>
<comment type="similarity">
    <text evidence="2">Belongs to the dynein heavy chain family.</text>
</comment>
<sequence>GLIKALLEENYKPHVELAMRDPCLFGDYRTAMEDSEPRLYEDIQDYDAAKALFQEILEEYNESNTPMNLVLFDDALEHLTRIHRVIRMDQGHALLVGVGGSGKQSLCKLASFTAGCEVFEIQLSRGYNESSFRDDLKVLYNKLGIENKKVVFLFTDQHVAEEGFLELINNMLTSGMVPALYADDEKEAILSGIRDEAVKAGTPHAREMIWGYFVQKCSNNLHVVLAMSPVGDALRTRCRNFPGLVNNANIDWFFPWPEQALYAVASVFISPENQLIPDEHRSAVVSHIVMVHQAVGSYSKLFLQRLRRNNYVTPKNYLDFVNSYLKLLESQDKYILSQ</sequence>
<evidence type="ECO:0000256" key="2">
    <source>
        <dbReference type="ARBA" id="ARBA00008887"/>
    </source>
</evidence>
<evidence type="ECO:0000313" key="15">
    <source>
        <dbReference type="Proteomes" id="UP000596742"/>
    </source>
</evidence>
<dbReference type="GO" id="GO:0007018">
    <property type="term" value="P:microtubule-based movement"/>
    <property type="evidence" value="ECO:0007669"/>
    <property type="project" value="InterPro"/>
</dbReference>
<accession>A0A8B6DM98</accession>
<dbReference type="PANTHER" id="PTHR22878">
    <property type="entry name" value="DYNEIN HEAVY CHAIN 6, AXONEMAL-LIKE-RELATED"/>
    <property type="match status" value="1"/>
</dbReference>
<keyword evidence="15" id="KW-1185">Reference proteome</keyword>
<protein>
    <recommendedName>
        <fullName evidence="13">Dynein heavy chain AAA module D4 domain-containing protein</fullName>
    </recommendedName>
</protein>
<dbReference type="Proteomes" id="UP000596742">
    <property type="component" value="Unassembled WGS sequence"/>
</dbReference>
<proteinExistence type="inferred from homology"/>
<feature type="non-terminal residue" evidence="14">
    <location>
        <position position="1"/>
    </location>
</feature>
<keyword evidence="12" id="KW-0966">Cell projection</keyword>
<dbReference type="GO" id="GO:0030286">
    <property type="term" value="C:dynein complex"/>
    <property type="evidence" value="ECO:0007669"/>
    <property type="project" value="UniProtKB-KW"/>
</dbReference>
<keyword evidence="8" id="KW-0175">Coiled coil</keyword>
<dbReference type="InterPro" id="IPR024317">
    <property type="entry name" value="Dynein_heavy_chain_D4_dom"/>
</dbReference>
<feature type="non-terminal residue" evidence="14">
    <location>
        <position position="338"/>
    </location>
</feature>
<dbReference type="SUPFAM" id="SSF52540">
    <property type="entry name" value="P-loop containing nucleoside triphosphate hydrolases"/>
    <property type="match status" value="1"/>
</dbReference>
<dbReference type="InterPro" id="IPR027417">
    <property type="entry name" value="P-loop_NTPase"/>
</dbReference>
<name>A0A8B6DM98_MYTGA</name>
<keyword evidence="3" id="KW-0963">Cytoplasm</keyword>
<dbReference type="EMBL" id="UYJE01003793">
    <property type="protein sequence ID" value="VDI22437.1"/>
    <property type="molecule type" value="Genomic_DNA"/>
</dbReference>
<evidence type="ECO:0000256" key="9">
    <source>
        <dbReference type="ARBA" id="ARBA00023069"/>
    </source>
</evidence>
<keyword evidence="4" id="KW-0493">Microtubule</keyword>
<dbReference type="Gene3D" id="3.40.50.300">
    <property type="entry name" value="P-loop containing nucleotide triphosphate hydrolases"/>
    <property type="match status" value="1"/>
</dbReference>